<gene>
    <name evidence="5" type="ORF">PF001_g26566</name>
    <name evidence="4" type="ORF">PF002_g28265</name>
    <name evidence="3" type="ORF">PF009_g28833</name>
</gene>
<accession>A0A6A3W208</accession>
<protein>
    <recommendedName>
        <fullName evidence="9">RxLR effector protein</fullName>
    </recommendedName>
</protein>
<feature type="signal peptide" evidence="2">
    <location>
        <begin position="1"/>
        <end position="15"/>
    </location>
</feature>
<evidence type="ECO:0000313" key="8">
    <source>
        <dbReference type="Proteomes" id="UP000440367"/>
    </source>
</evidence>
<dbReference type="Proteomes" id="UP000440367">
    <property type="component" value="Unassembled WGS sequence"/>
</dbReference>
<keyword evidence="2" id="KW-0732">Signal</keyword>
<organism evidence="4 8">
    <name type="scientific">Phytophthora fragariae</name>
    <dbReference type="NCBI Taxonomy" id="53985"/>
    <lineage>
        <taxon>Eukaryota</taxon>
        <taxon>Sar</taxon>
        <taxon>Stramenopiles</taxon>
        <taxon>Oomycota</taxon>
        <taxon>Peronosporomycetes</taxon>
        <taxon>Peronosporales</taxon>
        <taxon>Peronosporaceae</taxon>
        <taxon>Phytophthora</taxon>
    </lineage>
</organism>
<evidence type="ECO:0000256" key="2">
    <source>
        <dbReference type="SAM" id="SignalP"/>
    </source>
</evidence>
<reference evidence="6 7" key="1">
    <citation type="submission" date="2018-08" db="EMBL/GenBank/DDBJ databases">
        <title>Genomic investigation of the strawberry pathogen Phytophthora fragariae indicates pathogenicity is determined by transcriptional variation in three key races.</title>
        <authorList>
            <person name="Adams T.M."/>
            <person name="Armitage A.D."/>
            <person name="Sobczyk M.K."/>
            <person name="Bates H.J."/>
            <person name="Dunwell J.M."/>
            <person name="Nellist C.F."/>
            <person name="Harrison R.J."/>
        </authorList>
    </citation>
    <scope>NUCLEOTIDE SEQUENCE [LARGE SCALE GENOMIC DNA]</scope>
    <source>
        <strain evidence="5 7">A4</strain>
        <strain evidence="4 8">BC-1</strain>
        <strain evidence="3 6">NOV-9</strain>
    </source>
</reference>
<evidence type="ECO:0000313" key="4">
    <source>
        <dbReference type="EMBL" id="KAE9177721.1"/>
    </source>
</evidence>
<evidence type="ECO:0000313" key="6">
    <source>
        <dbReference type="Proteomes" id="UP000429523"/>
    </source>
</evidence>
<proteinExistence type="predicted"/>
<evidence type="ECO:0008006" key="9">
    <source>
        <dbReference type="Google" id="ProtNLM"/>
    </source>
</evidence>
<dbReference type="Proteomes" id="UP000429523">
    <property type="component" value="Unassembled WGS sequence"/>
</dbReference>
<evidence type="ECO:0000256" key="1">
    <source>
        <dbReference type="SAM" id="MobiDB-lite"/>
    </source>
</evidence>
<feature type="chain" id="PRO_5036166577" description="RxLR effector protein" evidence="2">
    <location>
        <begin position="16"/>
        <end position="66"/>
    </location>
</feature>
<name>A0A6A3W208_9STRA</name>
<evidence type="ECO:0000313" key="7">
    <source>
        <dbReference type="Proteomes" id="UP000437068"/>
    </source>
</evidence>
<dbReference type="EMBL" id="QXGF01003768">
    <property type="protein sequence ID" value="KAE8920879.1"/>
    <property type="molecule type" value="Genomic_DNA"/>
</dbReference>
<evidence type="ECO:0000313" key="5">
    <source>
        <dbReference type="EMBL" id="KAE9275475.1"/>
    </source>
</evidence>
<evidence type="ECO:0000313" key="3">
    <source>
        <dbReference type="EMBL" id="KAE8920879.1"/>
    </source>
</evidence>
<comment type="caution">
    <text evidence="4">The sequence shown here is derived from an EMBL/GenBank/DDBJ whole genome shotgun (WGS) entry which is preliminary data.</text>
</comment>
<sequence>MNSLVLLFSVALVACSIMSTPVRTCSYYHRALRFQKSTHTRLHRNTGNRHNTSIPVLRPSRGCKRE</sequence>
<feature type="region of interest" description="Disordered" evidence="1">
    <location>
        <begin position="41"/>
        <end position="66"/>
    </location>
</feature>
<dbReference type="EMBL" id="QXGE01003366">
    <property type="protein sequence ID" value="KAE9275475.1"/>
    <property type="molecule type" value="Genomic_DNA"/>
</dbReference>
<dbReference type="EMBL" id="QXGD01003424">
    <property type="protein sequence ID" value="KAE9177721.1"/>
    <property type="molecule type" value="Genomic_DNA"/>
</dbReference>
<dbReference type="AlphaFoldDB" id="A0A6A3W208"/>
<dbReference type="Proteomes" id="UP000437068">
    <property type="component" value="Unassembled WGS sequence"/>
</dbReference>